<name>A0AAN9EBM8_CROPI</name>
<dbReference type="Proteomes" id="UP001372338">
    <property type="component" value="Unassembled WGS sequence"/>
</dbReference>
<dbReference type="PANTHER" id="PTHR46405">
    <property type="entry name" value="OS05G0141500 PROTEIN"/>
    <property type="match status" value="1"/>
</dbReference>
<dbReference type="PANTHER" id="PTHR46405:SF3">
    <property type="entry name" value="RING_U-BOX SUPERFAMILY PROTEIN"/>
    <property type="match status" value="1"/>
</dbReference>
<keyword evidence="6" id="KW-1185">Reference proteome</keyword>
<dbReference type="GO" id="GO:0008270">
    <property type="term" value="F:zinc ion binding"/>
    <property type="evidence" value="ECO:0007669"/>
    <property type="project" value="UniProtKB-KW"/>
</dbReference>
<keyword evidence="1" id="KW-0862">Zinc</keyword>
<keyword evidence="2" id="KW-0175">Coiled coil</keyword>
<evidence type="ECO:0000256" key="2">
    <source>
        <dbReference type="SAM" id="Coils"/>
    </source>
</evidence>
<evidence type="ECO:0000313" key="6">
    <source>
        <dbReference type="Proteomes" id="UP001372338"/>
    </source>
</evidence>
<dbReference type="EMBL" id="JAYWIO010000007">
    <property type="protein sequence ID" value="KAK7252730.1"/>
    <property type="molecule type" value="Genomic_DNA"/>
</dbReference>
<dbReference type="InterPro" id="IPR046527">
    <property type="entry name" value="PIR2-like_helical"/>
</dbReference>
<dbReference type="Gene3D" id="3.30.40.10">
    <property type="entry name" value="Zinc/RING finger domain, C3HC4 (zinc finger)"/>
    <property type="match status" value="1"/>
</dbReference>
<reference evidence="5 6" key="1">
    <citation type="submission" date="2024-01" db="EMBL/GenBank/DDBJ databases">
        <title>The genomes of 5 underutilized Papilionoideae crops provide insights into root nodulation and disease resistanc.</title>
        <authorList>
            <person name="Yuan L."/>
        </authorList>
    </citation>
    <scope>NUCLEOTIDE SEQUENCE [LARGE SCALE GENOMIC DNA]</scope>
    <source>
        <strain evidence="5">ZHUSHIDOU_FW_LH</strain>
        <tissue evidence="5">Leaf</tissue>
    </source>
</reference>
<gene>
    <name evidence="5" type="ORF">RIF29_36900</name>
</gene>
<dbReference type="InterPro" id="IPR046934">
    <property type="entry name" value="PIR2-like"/>
</dbReference>
<dbReference type="InterPro" id="IPR013083">
    <property type="entry name" value="Znf_RING/FYVE/PHD"/>
</dbReference>
<dbReference type="AlphaFoldDB" id="A0AAN9EBM8"/>
<feature type="coiled-coil region" evidence="2">
    <location>
        <begin position="396"/>
        <end position="486"/>
    </location>
</feature>
<dbReference type="Pfam" id="PF20235">
    <property type="entry name" value="PIR2-like_helical"/>
    <property type="match status" value="1"/>
</dbReference>
<sequence length="670" mass="74106">MGGSGTVRDKHIRPNRKNRSQKSDSCCKSCKHHVNVSVVEYDININPNPTLNPNIGSYPDHQLEHFLLNSVGTIYNDALNKLVALHYDEGLALKAILRTGHCFGGMHALTNILSNALSYLSKNRGDSESESESEGVGFSDLRQLAEYSLASMVSSLRQVRPNLSKRDAMRCLFAADFNVGKATTIEIPVSEENGIETAGGGGDGVIVDNPFGLMMPPPLCTFHEGWGFGNAGPSDLKLQKDIELPKGVNLTPEMQSLLKSNVARFAAGLKAAPDSGTASDLDSPAVKSFGDSHNLDSADAVNSMLSKFRELSIEGKLNLVPEDKKDEMILTLFRQIMDLHKQVQERKEWAHEKAVQAARKLTSDLNEMKTLRMEREETQRLKKGKESLEDSTTQRLSEMESALRKASGEVDQANAAVKKLETENAEIKAELEAAKLSASESITACLKVANREKKCLKKLLSSEKQNAKLQQAISDEKQKILEIQEELAHIKQCEKEAEVKMGEELKAKEEALALVEVERRSKEAADANNRRNLKALRLKIEIDIQRRKDDLLRLEQELACLKVSAQSADLRRKSNTSLTSESEGAKLQREKIAQLFQELYNIEGLSDKEVSGDRECILCKKDQVSIVFLPCAHQVMCAGCSEVYGRKSKAVCPCCHVPIEKRICVFGVSS</sequence>
<feature type="compositionally biased region" description="Basic residues" evidence="3">
    <location>
        <begin position="10"/>
        <end position="20"/>
    </location>
</feature>
<dbReference type="CDD" id="cd23128">
    <property type="entry name" value="RING-HC_MIP1-like"/>
    <property type="match status" value="1"/>
</dbReference>
<dbReference type="Pfam" id="PF13920">
    <property type="entry name" value="zf-C3HC4_3"/>
    <property type="match status" value="1"/>
</dbReference>
<feature type="region of interest" description="Disordered" evidence="3">
    <location>
        <begin position="1"/>
        <end position="24"/>
    </location>
</feature>
<dbReference type="InterPro" id="IPR001841">
    <property type="entry name" value="Znf_RING"/>
</dbReference>
<comment type="caution">
    <text evidence="5">The sequence shown here is derived from an EMBL/GenBank/DDBJ whole genome shotgun (WGS) entry which is preliminary data.</text>
</comment>
<evidence type="ECO:0000313" key="5">
    <source>
        <dbReference type="EMBL" id="KAK7252730.1"/>
    </source>
</evidence>
<protein>
    <recommendedName>
        <fullName evidence="4">RING-type domain-containing protein</fullName>
    </recommendedName>
</protein>
<evidence type="ECO:0000256" key="1">
    <source>
        <dbReference type="PROSITE-ProRule" id="PRU00175"/>
    </source>
</evidence>
<evidence type="ECO:0000259" key="4">
    <source>
        <dbReference type="PROSITE" id="PS50089"/>
    </source>
</evidence>
<organism evidence="5 6">
    <name type="scientific">Crotalaria pallida</name>
    <name type="common">Smooth rattlebox</name>
    <name type="synonym">Crotalaria striata</name>
    <dbReference type="NCBI Taxonomy" id="3830"/>
    <lineage>
        <taxon>Eukaryota</taxon>
        <taxon>Viridiplantae</taxon>
        <taxon>Streptophyta</taxon>
        <taxon>Embryophyta</taxon>
        <taxon>Tracheophyta</taxon>
        <taxon>Spermatophyta</taxon>
        <taxon>Magnoliopsida</taxon>
        <taxon>eudicotyledons</taxon>
        <taxon>Gunneridae</taxon>
        <taxon>Pentapetalae</taxon>
        <taxon>rosids</taxon>
        <taxon>fabids</taxon>
        <taxon>Fabales</taxon>
        <taxon>Fabaceae</taxon>
        <taxon>Papilionoideae</taxon>
        <taxon>50 kb inversion clade</taxon>
        <taxon>genistoids sensu lato</taxon>
        <taxon>core genistoids</taxon>
        <taxon>Crotalarieae</taxon>
        <taxon>Crotalaria</taxon>
    </lineage>
</organism>
<keyword evidence="1" id="KW-0863">Zinc-finger</keyword>
<feature type="domain" description="RING-type" evidence="4">
    <location>
        <begin position="616"/>
        <end position="656"/>
    </location>
</feature>
<keyword evidence="1" id="KW-0479">Metal-binding</keyword>
<dbReference type="PROSITE" id="PS50089">
    <property type="entry name" value="ZF_RING_2"/>
    <property type="match status" value="1"/>
</dbReference>
<accession>A0AAN9EBM8</accession>
<proteinExistence type="predicted"/>
<evidence type="ECO:0000256" key="3">
    <source>
        <dbReference type="SAM" id="MobiDB-lite"/>
    </source>
</evidence>
<dbReference type="SUPFAM" id="SSF57850">
    <property type="entry name" value="RING/U-box"/>
    <property type="match status" value="1"/>
</dbReference>